<reference evidence="1 2" key="1">
    <citation type="submission" date="2023-08" db="EMBL/GenBank/DDBJ databases">
        <title>Black Yeasts Isolated from many extreme environments.</title>
        <authorList>
            <person name="Coleine C."/>
            <person name="Stajich J.E."/>
            <person name="Selbmann L."/>
        </authorList>
    </citation>
    <scope>NUCLEOTIDE SEQUENCE [LARGE SCALE GENOMIC DNA]</scope>
    <source>
        <strain evidence="1 2">CCFEE 6328</strain>
    </source>
</reference>
<dbReference type="Proteomes" id="UP001345691">
    <property type="component" value="Unassembled WGS sequence"/>
</dbReference>
<dbReference type="EMBL" id="JAVRRF010000013">
    <property type="protein sequence ID" value="KAK5059062.1"/>
    <property type="molecule type" value="Genomic_DNA"/>
</dbReference>
<evidence type="ECO:0000313" key="1">
    <source>
        <dbReference type="EMBL" id="KAK5059062.1"/>
    </source>
</evidence>
<comment type="caution">
    <text evidence="1">The sequence shown here is derived from an EMBL/GenBank/DDBJ whole genome shotgun (WGS) entry which is preliminary data.</text>
</comment>
<accession>A0ABR0J964</accession>
<sequence length="333" mass="38530">MAISIQASHVLISLARRMKKTTDDSYAKAAYVTPTLVWHVLRCPFNTAPAARTRHASSNNQLPRITDAATFDEERHAGMLKNNDLRRSQEEDTSRGTPVWFSRWIKNGNLRHWVLYTHHTKYELRLPTDMTSLAKLAKTILSTSEYICKPAQWDKEEEIMEMRREYLEREGKPYTDAEGYYICLIGWTNHSKEEIDVMFANVAERLGSYNVYRNCQWFLKHFAKEILTDEEAADYGWFSQNIKTEYQKLLELPPTHEIVAYQHQMLQAAASNGVNQLTVQEQHRIQEHIHQHLNEAATVHRHGGHDGGASQMNNMIVQQINQQAGPPPAFMMH</sequence>
<gene>
    <name evidence="1" type="ORF">LTR69_006351</name>
</gene>
<proteinExistence type="predicted"/>
<evidence type="ECO:0000313" key="2">
    <source>
        <dbReference type="Proteomes" id="UP001345691"/>
    </source>
</evidence>
<keyword evidence="2" id="KW-1185">Reference proteome</keyword>
<protein>
    <submittedName>
        <fullName evidence="1">Uncharacterized protein</fullName>
    </submittedName>
</protein>
<name>A0ABR0J964_9EURO</name>
<organism evidence="1 2">
    <name type="scientific">Exophiala sideris</name>
    <dbReference type="NCBI Taxonomy" id="1016849"/>
    <lineage>
        <taxon>Eukaryota</taxon>
        <taxon>Fungi</taxon>
        <taxon>Dikarya</taxon>
        <taxon>Ascomycota</taxon>
        <taxon>Pezizomycotina</taxon>
        <taxon>Eurotiomycetes</taxon>
        <taxon>Chaetothyriomycetidae</taxon>
        <taxon>Chaetothyriales</taxon>
        <taxon>Herpotrichiellaceae</taxon>
        <taxon>Exophiala</taxon>
    </lineage>
</organism>